<name>A0ABS2PAA2_9BACL</name>
<sequence length="94" mass="11399">MIQLNNQQFELIEESREGWDEEAFQNRYSEVLNKYDFIVGDWGHEQLRLRGFFNDNNKKAAFDSKVSTVYDYLYEFCNFDCPYFILKKVKSDKK</sequence>
<organism evidence="1 2">
    <name type="scientific">Geomicrobium sediminis</name>
    <dbReference type="NCBI Taxonomy" id="1347788"/>
    <lineage>
        <taxon>Bacteria</taxon>
        <taxon>Bacillati</taxon>
        <taxon>Bacillota</taxon>
        <taxon>Bacilli</taxon>
        <taxon>Bacillales</taxon>
        <taxon>Geomicrobium</taxon>
    </lineage>
</organism>
<dbReference type="Proteomes" id="UP000741863">
    <property type="component" value="Unassembled WGS sequence"/>
</dbReference>
<dbReference type="Gene3D" id="3.50.4.20">
    <property type="match status" value="1"/>
</dbReference>
<dbReference type="RefSeq" id="WP_204696006.1">
    <property type="nucleotide sequence ID" value="NZ_JAFBEC010000002.1"/>
</dbReference>
<dbReference type="InterPro" id="IPR009370">
    <property type="entry name" value="YutD-like"/>
</dbReference>
<gene>
    <name evidence="1" type="ORF">JOD17_001097</name>
</gene>
<dbReference type="EMBL" id="JAFBEC010000002">
    <property type="protein sequence ID" value="MBM7632005.1"/>
    <property type="molecule type" value="Genomic_DNA"/>
</dbReference>
<accession>A0ABS2PAA2</accession>
<protein>
    <submittedName>
        <fullName evidence="1">Uncharacterized protein YutD</fullName>
    </submittedName>
</protein>
<dbReference type="PIRSF" id="PIRSF012565">
    <property type="entry name" value="DUF1027"/>
    <property type="match status" value="1"/>
</dbReference>
<proteinExistence type="predicted"/>
<evidence type="ECO:0000313" key="1">
    <source>
        <dbReference type="EMBL" id="MBM7632005.1"/>
    </source>
</evidence>
<evidence type="ECO:0000313" key="2">
    <source>
        <dbReference type="Proteomes" id="UP000741863"/>
    </source>
</evidence>
<comment type="caution">
    <text evidence="1">The sequence shown here is derived from an EMBL/GenBank/DDBJ whole genome shotgun (WGS) entry which is preliminary data.</text>
</comment>
<keyword evidence="2" id="KW-1185">Reference proteome</keyword>
<dbReference type="InterPro" id="IPR038141">
    <property type="entry name" value="YutD-like_sf"/>
</dbReference>
<reference evidence="1 2" key="1">
    <citation type="submission" date="2021-01" db="EMBL/GenBank/DDBJ databases">
        <title>Genomic Encyclopedia of Type Strains, Phase IV (KMG-IV): sequencing the most valuable type-strain genomes for metagenomic binning, comparative biology and taxonomic classification.</title>
        <authorList>
            <person name="Goeker M."/>
        </authorList>
    </citation>
    <scope>NUCLEOTIDE SEQUENCE [LARGE SCALE GENOMIC DNA]</scope>
    <source>
        <strain evidence="1 2">DSM 25540</strain>
    </source>
</reference>
<dbReference type="Pfam" id="PF06265">
    <property type="entry name" value="YutD-like"/>
    <property type="match status" value="1"/>
</dbReference>